<dbReference type="CDD" id="cd03112">
    <property type="entry name" value="CobW-like"/>
    <property type="match status" value="1"/>
</dbReference>
<dbReference type="InterPro" id="IPR003495">
    <property type="entry name" value="CobW/HypB/UreG_nucleotide-bd"/>
</dbReference>
<dbReference type="InterPro" id="IPR036627">
    <property type="entry name" value="CobW-likC_sf"/>
</dbReference>
<comment type="caution">
    <text evidence="8">The sequence shown here is derived from an EMBL/GenBank/DDBJ whole genome shotgun (WGS) entry which is preliminary data.</text>
</comment>
<protein>
    <submittedName>
        <fullName evidence="8">Cobalamin biosynthesis protein CobW</fullName>
    </submittedName>
</protein>
<dbReference type="EMBL" id="QFQD01000087">
    <property type="protein sequence ID" value="PZQ79467.1"/>
    <property type="molecule type" value="Genomic_DNA"/>
</dbReference>
<dbReference type="Gene3D" id="3.30.1220.10">
    <property type="entry name" value="CobW-like, C-terminal domain"/>
    <property type="match status" value="1"/>
</dbReference>
<dbReference type="NCBIfam" id="TIGR02475">
    <property type="entry name" value="CobW"/>
    <property type="match status" value="1"/>
</dbReference>
<evidence type="ECO:0000256" key="5">
    <source>
        <dbReference type="ARBA" id="ARBA00045658"/>
    </source>
</evidence>
<evidence type="ECO:0000256" key="1">
    <source>
        <dbReference type="ARBA" id="ARBA00022741"/>
    </source>
</evidence>
<dbReference type="InterPro" id="IPR027417">
    <property type="entry name" value="P-loop_NTPase"/>
</dbReference>
<keyword evidence="2" id="KW-0378">Hydrolase</keyword>
<dbReference type="InterPro" id="IPR012824">
    <property type="entry name" value="CobW"/>
</dbReference>
<dbReference type="SUPFAM" id="SSF90002">
    <property type="entry name" value="Hypothetical protein YjiA, C-terminal domain"/>
    <property type="match status" value="1"/>
</dbReference>
<dbReference type="Pfam" id="PF07683">
    <property type="entry name" value="CobW_C"/>
    <property type="match status" value="1"/>
</dbReference>
<dbReference type="AlphaFoldDB" id="A0A2W5S9J4"/>
<evidence type="ECO:0000259" key="7">
    <source>
        <dbReference type="SMART" id="SM00833"/>
    </source>
</evidence>
<organism evidence="8 9">
    <name type="scientific">Ancylobacter novellus</name>
    <name type="common">Thiobacillus novellus</name>
    <dbReference type="NCBI Taxonomy" id="921"/>
    <lineage>
        <taxon>Bacteria</taxon>
        <taxon>Pseudomonadati</taxon>
        <taxon>Pseudomonadota</taxon>
        <taxon>Alphaproteobacteria</taxon>
        <taxon>Hyphomicrobiales</taxon>
        <taxon>Xanthobacteraceae</taxon>
        <taxon>Ancylobacter</taxon>
    </lineage>
</organism>
<sequence>MTTPATSTNSTSLARVPCTIVTGFLGSGKTTLIRHVLENVKGKRLAVIVNEFGDVGIDGEILKGCGIETCPEENIVELANGCICCTVADDFVPALDAILSRVPKVDHILIETSGLALPKPLVQAFQWPAIRSRVTVDGVVAVVDGEALAAGRVAHDHDALGEQRAADASLDHDDPIEEVFDDQIACADLVILTKGDLIDTEGAVRARAALDAELPKGVQVVSVTGGRIDPAILMGLGIGTEDDIENRKTHHDDELDHDHDDFDSFVVDVPEIIDPAVFAERVARAAEEADVLRVKGFLAVAGKPMRLLVQAVGPRVDHHYERAWGGTPRAGRLVAIGLKGLDRAKVEAILAGHDAPVAA</sequence>
<evidence type="ECO:0000256" key="6">
    <source>
        <dbReference type="ARBA" id="ARBA00049117"/>
    </source>
</evidence>
<dbReference type="PANTHER" id="PTHR13748">
    <property type="entry name" value="COBW-RELATED"/>
    <property type="match status" value="1"/>
</dbReference>
<comment type="similarity">
    <text evidence="4">Belongs to the SIMIBI class G3E GTPase family. ZNG1 subfamily.</text>
</comment>
<evidence type="ECO:0000256" key="3">
    <source>
        <dbReference type="ARBA" id="ARBA00023186"/>
    </source>
</evidence>
<evidence type="ECO:0000256" key="2">
    <source>
        <dbReference type="ARBA" id="ARBA00022801"/>
    </source>
</evidence>
<comment type="function">
    <text evidence="5">Zinc chaperone that directly transfers zinc cofactor to target proteins, thereby activating them. Zinc is transferred from the CXCC motif in the GTPase domain to the zinc binding site in target proteins in a process requiring GTP hydrolysis.</text>
</comment>
<dbReference type="Pfam" id="PF02492">
    <property type="entry name" value="cobW"/>
    <property type="match status" value="1"/>
</dbReference>
<dbReference type="InterPro" id="IPR051316">
    <property type="entry name" value="Zinc-reg_GTPase_activator"/>
</dbReference>
<comment type="catalytic activity">
    <reaction evidence="6">
        <text>GTP + H2O = GDP + phosphate + H(+)</text>
        <dbReference type="Rhea" id="RHEA:19669"/>
        <dbReference type="ChEBI" id="CHEBI:15377"/>
        <dbReference type="ChEBI" id="CHEBI:15378"/>
        <dbReference type="ChEBI" id="CHEBI:37565"/>
        <dbReference type="ChEBI" id="CHEBI:43474"/>
        <dbReference type="ChEBI" id="CHEBI:58189"/>
    </reaction>
    <physiologicalReaction direction="left-to-right" evidence="6">
        <dbReference type="Rhea" id="RHEA:19670"/>
    </physiologicalReaction>
</comment>
<feature type="domain" description="CobW C-terminal" evidence="7">
    <location>
        <begin position="262"/>
        <end position="354"/>
    </location>
</feature>
<dbReference type="Proteomes" id="UP000248887">
    <property type="component" value="Unassembled WGS sequence"/>
</dbReference>
<evidence type="ECO:0000313" key="9">
    <source>
        <dbReference type="Proteomes" id="UP000248887"/>
    </source>
</evidence>
<accession>A0A2W5S9J4</accession>
<dbReference type="GO" id="GO:0000166">
    <property type="term" value="F:nucleotide binding"/>
    <property type="evidence" value="ECO:0007669"/>
    <property type="project" value="UniProtKB-KW"/>
</dbReference>
<dbReference type="PANTHER" id="PTHR13748:SF62">
    <property type="entry name" value="COBW DOMAIN-CONTAINING PROTEIN"/>
    <property type="match status" value="1"/>
</dbReference>
<dbReference type="SMART" id="SM00833">
    <property type="entry name" value="CobW_C"/>
    <property type="match status" value="1"/>
</dbReference>
<dbReference type="SUPFAM" id="SSF52540">
    <property type="entry name" value="P-loop containing nucleoside triphosphate hydrolases"/>
    <property type="match status" value="1"/>
</dbReference>
<reference evidence="8 9" key="1">
    <citation type="submission" date="2017-08" db="EMBL/GenBank/DDBJ databases">
        <title>Infants hospitalized years apart are colonized by the same room-sourced microbial strains.</title>
        <authorList>
            <person name="Brooks B."/>
            <person name="Olm M.R."/>
            <person name="Firek B.A."/>
            <person name="Baker R."/>
            <person name="Thomas B.C."/>
            <person name="Morowitz M.J."/>
            <person name="Banfield J.F."/>
        </authorList>
    </citation>
    <scope>NUCLEOTIDE SEQUENCE [LARGE SCALE GENOMIC DNA]</scope>
    <source>
        <strain evidence="8">S2_005_001_R2_27</strain>
    </source>
</reference>
<evidence type="ECO:0000313" key="8">
    <source>
        <dbReference type="EMBL" id="PZQ79467.1"/>
    </source>
</evidence>
<keyword evidence="1" id="KW-0547">Nucleotide-binding</keyword>
<dbReference type="Gene3D" id="3.40.50.300">
    <property type="entry name" value="P-loop containing nucleotide triphosphate hydrolases"/>
    <property type="match status" value="1"/>
</dbReference>
<keyword evidence="3" id="KW-0143">Chaperone</keyword>
<proteinExistence type="inferred from homology"/>
<name>A0A2W5S9J4_ANCNO</name>
<dbReference type="GO" id="GO:0009236">
    <property type="term" value="P:cobalamin biosynthetic process"/>
    <property type="evidence" value="ECO:0007669"/>
    <property type="project" value="InterPro"/>
</dbReference>
<evidence type="ECO:0000256" key="4">
    <source>
        <dbReference type="ARBA" id="ARBA00034320"/>
    </source>
</evidence>
<gene>
    <name evidence="8" type="primary">cobW</name>
    <name evidence="8" type="ORF">DI549_19990</name>
</gene>
<dbReference type="GO" id="GO:0005737">
    <property type="term" value="C:cytoplasm"/>
    <property type="evidence" value="ECO:0007669"/>
    <property type="project" value="TreeGrafter"/>
</dbReference>
<dbReference type="InterPro" id="IPR011629">
    <property type="entry name" value="CobW-like_C"/>
</dbReference>
<dbReference type="GO" id="GO:0016787">
    <property type="term" value="F:hydrolase activity"/>
    <property type="evidence" value="ECO:0007669"/>
    <property type="project" value="UniProtKB-KW"/>
</dbReference>